<protein>
    <submittedName>
        <fullName evidence="2">Uncharacterized protein</fullName>
    </submittedName>
</protein>
<evidence type="ECO:0000256" key="1">
    <source>
        <dbReference type="SAM" id="SignalP"/>
    </source>
</evidence>
<evidence type="ECO:0000313" key="2">
    <source>
        <dbReference type="EMBL" id="MBX44348.1"/>
    </source>
</evidence>
<sequence>MISLMLILVVCRLMTLKILTSKSSQNLAQVISKKLA</sequence>
<dbReference type="AlphaFoldDB" id="A0A2P2NPB7"/>
<feature type="signal peptide" evidence="1">
    <location>
        <begin position="1"/>
        <end position="20"/>
    </location>
</feature>
<proteinExistence type="predicted"/>
<reference evidence="2" key="1">
    <citation type="submission" date="2018-02" db="EMBL/GenBank/DDBJ databases">
        <title>Rhizophora mucronata_Transcriptome.</title>
        <authorList>
            <person name="Meera S.P."/>
            <person name="Sreeshan A."/>
            <person name="Augustine A."/>
        </authorList>
    </citation>
    <scope>NUCLEOTIDE SEQUENCE</scope>
    <source>
        <tissue evidence="2">Leaf</tissue>
    </source>
</reference>
<name>A0A2P2NPB7_RHIMU</name>
<dbReference type="EMBL" id="GGEC01063864">
    <property type="protein sequence ID" value="MBX44348.1"/>
    <property type="molecule type" value="Transcribed_RNA"/>
</dbReference>
<organism evidence="2">
    <name type="scientific">Rhizophora mucronata</name>
    <name type="common">Asiatic mangrove</name>
    <dbReference type="NCBI Taxonomy" id="61149"/>
    <lineage>
        <taxon>Eukaryota</taxon>
        <taxon>Viridiplantae</taxon>
        <taxon>Streptophyta</taxon>
        <taxon>Embryophyta</taxon>
        <taxon>Tracheophyta</taxon>
        <taxon>Spermatophyta</taxon>
        <taxon>Magnoliopsida</taxon>
        <taxon>eudicotyledons</taxon>
        <taxon>Gunneridae</taxon>
        <taxon>Pentapetalae</taxon>
        <taxon>rosids</taxon>
        <taxon>fabids</taxon>
        <taxon>Malpighiales</taxon>
        <taxon>Rhizophoraceae</taxon>
        <taxon>Rhizophora</taxon>
    </lineage>
</organism>
<keyword evidence="1" id="KW-0732">Signal</keyword>
<accession>A0A2P2NPB7</accession>
<feature type="chain" id="PRO_5015103230" evidence="1">
    <location>
        <begin position="21"/>
        <end position="36"/>
    </location>
</feature>